<feature type="domain" description="Arm-like repeat" evidence="1">
    <location>
        <begin position="191"/>
        <end position="344"/>
    </location>
</feature>
<dbReference type="EMBL" id="JAIFTL010000080">
    <property type="protein sequence ID" value="KAG9324011.1"/>
    <property type="molecule type" value="Genomic_DNA"/>
</dbReference>
<proteinExistence type="predicted"/>
<dbReference type="Pfam" id="PF23948">
    <property type="entry name" value="ARM_5"/>
    <property type="match status" value="1"/>
</dbReference>
<accession>A0A9P8A7S6</accession>
<reference evidence="2" key="1">
    <citation type="submission" date="2021-07" db="EMBL/GenBank/DDBJ databases">
        <title>Draft genome of Mortierella alpina, strain LL118, isolated from an aspen leaf litter sample.</title>
        <authorList>
            <person name="Yang S."/>
            <person name="Vinatzer B.A."/>
        </authorList>
    </citation>
    <scope>NUCLEOTIDE SEQUENCE</scope>
    <source>
        <strain evidence="2">LL118</strain>
    </source>
</reference>
<dbReference type="AlphaFoldDB" id="A0A9P8A7S6"/>
<protein>
    <recommendedName>
        <fullName evidence="1">Arm-like repeat domain-containing protein</fullName>
    </recommendedName>
</protein>
<gene>
    <name evidence="2" type="ORF">KVV02_003490</name>
</gene>
<evidence type="ECO:0000313" key="2">
    <source>
        <dbReference type="EMBL" id="KAG9324011.1"/>
    </source>
</evidence>
<comment type="caution">
    <text evidence="2">The sequence shown here is derived from an EMBL/GenBank/DDBJ whole genome shotgun (WGS) entry which is preliminary data.</text>
</comment>
<organism evidence="2 3">
    <name type="scientific">Mortierella alpina</name>
    <name type="common">Oleaginous fungus</name>
    <name type="synonym">Mortierella renispora</name>
    <dbReference type="NCBI Taxonomy" id="64518"/>
    <lineage>
        <taxon>Eukaryota</taxon>
        <taxon>Fungi</taxon>
        <taxon>Fungi incertae sedis</taxon>
        <taxon>Mucoromycota</taxon>
        <taxon>Mortierellomycotina</taxon>
        <taxon>Mortierellomycetes</taxon>
        <taxon>Mortierellales</taxon>
        <taxon>Mortierellaceae</taxon>
        <taxon>Mortierella</taxon>
    </lineage>
</organism>
<evidence type="ECO:0000259" key="1">
    <source>
        <dbReference type="Pfam" id="PF23948"/>
    </source>
</evidence>
<sequence length="368" mass="41529">MGSVHGNNFLSQFIERGLHFHRPKENLKVAVLSLRHGWRSSLSPQQVLNAAKLQLLAASNAEDDAVALVFCEKAKMDLDRLKRPKSSSTTESADFRAFREEVSSAYSEHADFLANRECFDKVLDSRSKSEKWRPAPVQIVQIAVRECAPFPKDIFDTDDARPTTIPNEMPEAVLTINVDSFVGWFGIIRTGLEEIHDVPVAIKDAYARAQSLCSSGRELKTALKDVNFDRKCTWYIALRAASTLLGTGRLTEVKKLVCEAPCRRALAFQWGVCLRLGDLAIDLQWNDKPRRDAVAFLGHLYRDDDYWGQHLLVKQLILDILMQLRMSPPSVAQGRFTRTEEISFWLSVRGANILFPNSQNHDLSSSRG</sequence>
<name>A0A9P8A7S6_MORAP</name>
<dbReference type="InterPro" id="IPR056251">
    <property type="entry name" value="Arm_rpt_dom"/>
</dbReference>
<evidence type="ECO:0000313" key="3">
    <source>
        <dbReference type="Proteomes" id="UP000717515"/>
    </source>
</evidence>
<dbReference type="Proteomes" id="UP000717515">
    <property type="component" value="Unassembled WGS sequence"/>
</dbReference>